<dbReference type="Proteomes" id="UP001163223">
    <property type="component" value="Chromosome"/>
</dbReference>
<gene>
    <name evidence="1" type="ORF">OXU80_19875</name>
</gene>
<reference evidence="1" key="1">
    <citation type="submission" date="2022-11" db="EMBL/GenBank/DDBJ databases">
        <title>beta-Carotene-producing bacterium, Jeongeuplla avenae sp. nov., alleviates the salt stress of Arabidopsis seedlings.</title>
        <authorList>
            <person name="Jiang L."/>
            <person name="Lee J."/>
        </authorList>
    </citation>
    <scope>NUCLEOTIDE SEQUENCE</scope>
    <source>
        <strain evidence="1">DY_R2A_6</strain>
    </source>
</reference>
<evidence type="ECO:0000313" key="2">
    <source>
        <dbReference type="Proteomes" id="UP001163223"/>
    </source>
</evidence>
<dbReference type="EMBL" id="CP113520">
    <property type="protein sequence ID" value="WAJ31537.1"/>
    <property type="molecule type" value="Genomic_DNA"/>
</dbReference>
<keyword evidence="2" id="KW-1185">Reference proteome</keyword>
<sequence>MRILVLIAFLLFTLGGGSTIGVLTAPGEWYAGLQKPAFNPPGWVFGPVWFVLYILVGVAGWRVWQHRRVTAQRLWWVQIVLNFAWPIVFFSLHLTGVALVVVMLLLATILAFVGVAWRQDRISAWLFVPYAVWVSYATLLNASIWWLN</sequence>
<protein>
    <submittedName>
        <fullName evidence="1">Tryptophan-rich sensory protein</fullName>
    </submittedName>
</protein>
<organism evidence="1 2">
    <name type="scientific">Antarcticirhabdus aurantiaca</name>
    <dbReference type="NCBI Taxonomy" id="2606717"/>
    <lineage>
        <taxon>Bacteria</taxon>
        <taxon>Pseudomonadati</taxon>
        <taxon>Pseudomonadota</taxon>
        <taxon>Alphaproteobacteria</taxon>
        <taxon>Hyphomicrobiales</taxon>
        <taxon>Aurantimonadaceae</taxon>
        <taxon>Antarcticirhabdus</taxon>
    </lineage>
</organism>
<evidence type="ECO:0000313" key="1">
    <source>
        <dbReference type="EMBL" id="WAJ31537.1"/>
    </source>
</evidence>
<accession>A0ACD4NXF5</accession>
<name>A0ACD4NXF5_9HYPH</name>
<proteinExistence type="predicted"/>